<dbReference type="RefSeq" id="WP_015930126.1">
    <property type="nucleotide sequence ID" value="NC_011894.1"/>
</dbReference>
<dbReference type="Gene3D" id="2.30.30.30">
    <property type="match status" value="1"/>
</dbReference>
<dbReference type="AlphaFoldDB" id="B8INV2"/>
<keyword evidence="6" id="KW-1185">Reference proteome</keyword>
<dbReference type="eggNOG" id="COG0250">
    <property type="taxonomic scope" value="Bacteria"/>
</dbReference>
<dbReference type="EMBL" id="CP001349">
    <property type="protein sequence ID" value="ACL58468.1"/>
    <property type="molecule type" value="Genomic_DNA"/>
</dbReference>
<evidence type="ECO:0000313" key="6">
    <source>
        <dbReference type="Proteomes" id="UP000008207"/>
    </source>
</evidence>
<evidence type="ECO:0000313" key="5">
    <source>
        <dbReference type="EMBL" id="ACL58468.1"/>
    </source>
</evidence>
<dbReference type="Pfam" id="PF02357">
    <property type="entry name" value="NusG"/>
    <property type="match status" value="1"/>
</dbReference>
<feature type="domain" description="NusG-like N-terminal" evidence="4">
    <location>
        <begin position="6"/>
        <end position="98"/>
    </location>
</feature>
<evidence type="ECO:0000259" key="4">
    <source>
        <dbReference type="Pfam" id="PF02357"/>
    </source>
</evidence>
<dbReference type="InterPro" id="IPR043425">
    <property type="entry name" value="NusG-like"/>
</dbReference>
<dbReference type="InterPro" id="IPR036735">
    <property type="entry name" value="NGN_dom_sf"/>
</dbReference>
<keyword evidence="3" id="KW-0804">Transcription</keyword>
<dbReference type="HOGENOM" id="CLU_067287_1_0_5"/>
<reference evidence="5 6" key="1">
    <citation type="submission" date="2009-01" db="EMBL/GenBank/DDBJ databases">
        <title>Complete sequence of chromosome of Methylobacterium nodulans ORS 2060.</title>
        <authorList>
            <consortium name="US DOE Joint Genome Institute"/>
            <person name="Lucas S."/>
            <person name="Copeland A."/>
            <person name="Lapidus A."/>
            <person name="Glavina del Rio T."/>
            <person name="Dalin E."/>
            <person name="Tice H."/>
            <person name="Bruce D."/>
            <person name="Goodwin L."/>
            <person name="Pitluck S."/>
            <person name="Sims D."/>
            <person name="Brettin T."/>
            <person name="Detter J.C."/>
            <person name="Han C."/>
            <person name="Larimer F."/>
            <person name="Land M."/>
            <person name="Hauser L."/>
            <person name="Kyrpides N."/>
            <person name="Ivanova N."/>
            <person name="Marx C.J."/>
            <person name="Richardson P."/>
        </authorList>
    </citation>
    <scope>NUCLEOTIDE SEQUENCE [LARGE SCALE GENOMIC DNA]</scope>
    <source>
        <strain evidence="6">LMG 21967 / CNCM I-2342 / ORS 2060</strain>
    </source>
</reference>
<dbReference type="GO" id="GO:0006354">
    <property type="term" value="P:DNA-templated transcription elongation"/>
    <property type="evidence" value="ECO:0007669"/>
    <property type="project" value="InterPro"/>
</dbReference>
<gene>
    <name evidence="5" type="ordered locus">Mnod_3558</name>
</gene>
<dbReference type="Proteomes" id="UP000008207">
    <property type="component" value="Chromosome"/>
</dbReference>
<name>B8INV2_METNO</name>
<protein>
    <submittedName>
        <fullName evidence="5">NusG antitermination factor</fullName>
    </submittedName>
</protein>
<dbReference type="GO" id="GO:0031564">
    <property type="term" value="P:transcription antitermination"/>
    <property type="evidence" value="ECO:0007669"/>
    <property type="project" value="UniProtKB-KW"/>
</dbReference>
<accession>B8INV2</accession>
<dbReference type="PANTHER" id="PTHR30265">
    <property type="entry name" value="RHO-INTERACTING TRANSCRIPTION TERMINATION FACTOR NUSG"/>
    <property type="match status" value="1"/>
</dbReference>
<dbReference type="InterPro" id="IPR006645">
    <property type="entry name" value="NGN-like_dom"/>
</dbReference>
<evidence type="ECO:0000256" key="1">
    <source>
        <dbReference type="ARBA" id="ARBA00022814"/>
    </source>
</evidence>
<keyword evidence="1" id="KW-0889">Transcription antitermination</keyword>
<dbReference type="STRING" id="460265.Mnod_3558"/>
<dbReference type="Gene3D" id="3.30.70.940">
    <property type="entry name" value="NusG, N-terminal domain"/>
    <property type="match status" value="1"/>
</dbReference>
<dbReference type="SUPFAM" id="SSF82679">
    <property type="entry name" value="N-utilization substance G protein NusG, N-terminal domain"/>
    <property type="match status" value="1"/>
</dbReference>
<dbReference type="SUPFAM" id="SSF50104">
    <property type="entry name" value="Translation proteins SH3-like domain"/>
    <property type="match status" value="1"/>
</dbReference>
<proteinExistence type="predicted"/>
<sequence>MIDQAKTWFVVQTGPARERRVVELLAREGADTWLPLFRVTTVRRGRKVDDFEKVFASYVFAGLDEETMRRRGTSVLFDCDHVLDVLGVDRPLPFPADALQVLADRLAGHNRDETEEGRRRTEAAKIQVGEMRRIINGPFMSFFAEVEEVLSNGIIKAGVRIFGRITPVEFTPDQLDAA</sequence>
<dbReference type="InterPro" id="IPR014722">
    <property type="entry name" value="Rib_uL2_dom2"/>
</dbReference>
<keyword evidence="2" id="KW-0805">Transcription regulation</keyword>
<evidence type="ECO:0000256" key="3">
    <source>
        <dbReference type="ARBA" id="ARBA00023163"/>
    </source>
</evidence>
<dbReference type="CDD" id="cd09886">
    <property type="entry name" value="NGN_SP"/>
    <property type="match status" value="1"/>
</dbReference>
<organism evidence="5 6">
    <name type="scientific">Methylobacterium nodulans (strain LMG 21967 / CNCM I-2342 / ORS 2060)</name>
    <dbReference type="NCBI Taxonomy" id="460265"/>
    <lineage>
        <taxon>Bacteria</taxon>
        <taxon>Pseudomonadati</taxon>
        <taxon>Pseudomonadota</taxon>
        <taxon>Alphaproteobacteria</taxon>
        <taxon>Hyphomicrobiales</taxon>
        <taxon>Methylobacteriaceae</taxon>
        <taxon>Methylobacterium</taxon>
    </lineage>
</organism>
<dbReference type="PANTHER" id="PTHR30265:SF4">
    <property type="entry name" value="KOW MOTIF FAMILY PROTEIN, EXPRESSED"/>
    <property type="match status" value="1"/>
</dbReference>
<dbReference type="CDD" id="cd06091">
    <property type="entry name" value="KOW_NusG"/>
    <property type="match status" value="1"/>
</dbReference>
<dbReference type="InterPro" id="IPR008991">
    <property type="entry name" value="Translation_prot_SH3-like_sf"/>
</dbReference>
<evidence type="ECO:0000256" key="2">
    <source>
        <dbReference type="ARBA" id="ARBA00023015"/>
    </source>
</evidence>
<dbReference type="KEGG" id="mno:Mnod_3558"/>